<name>A0A0E9UYN5_ANGAN</name>
<proteinExistence type="predicted"/>
<feature type="compositionally biased region" description="Polar residues" evidence="1">
    <location>
        <begin position="21"/>
        <end position="30"/>
    </location>
</feature>
<accession>A0A0E9UYN5</accession>
<sequence>MSRPSKQNAISGKKKRRKKSQSATPEGSST</sequence>
<reference evidence="2" key="2">
    <citation type="journal article" date="2015" name="Fish Shellfish Immunol.">
        <title>Early steps in the European eel (Anguilla anguilla)-Vibrio vulnificus interaction in the gills: Role of the RtxA13 toxin.</title>
        <authorList>
            <person name="Callol A."/>
            <person name="Pajuelo D."/>
            <person name="Ebbesson L."/>
            <person name="Teles M."/>
            <person name="MacKenzie S."/>
            <person name="Amaro C."/>
        </authorList>
    </citation>
    <scope>NUCLEOTIDE SEQUENCE</scope>
</reference>
<dbReference type="EMBL" id="GBXM01038287">
    <property type="protein sequence ID" value="JAH70290.1"/>
    <property type="molecule type" value="Transcribed_RNA"/>
</dbReference>
<feature type="compositionally biased region" description="Polar residues" evidence="1">
    <location>
        <begin position="1"/>
        <end position="10"/>
    </location>
</feature>
<organism evidence="2">
    <name type="scientific">Anguilla anguilla</name>
    <name type="common">European freshwater eel</name>
    <name type="synonym">Muraena anguilla</name>
    <dbReference type="NCBI Taxonomy" id="7936"/>
    <lineage>
        <taxon>Eukaryota</taxon>
        <taxon>Metazoa</taxon>
        <taxon>Chordata</taxon>
        <taxon>Craniata</taxon>
        <taxon>Vertebrata</taxon>
        <taxon>Euteleostomi</taxon>
        <taxon>Actinopterygii</taxon>
        <taxon>Neopterygii</taxon>
        <taxon>Teleostei</taxon>
        <taxon>Anguilliformes</taxon>
        <taxon>Anguillidae</taxon>
        <taxon>Anguilla</taxon>
    </lineage>
</organism>
<feature type="region of interest" description="Disordered" evidence="1">
    <location>
        <begin position="1"/>
        <end position="30"/>
    </location>
</feature>
<evidence type="ECO:0000256" key="1">
    <source>
        <dbReference type="SAM" id="MobiDB-lite"/>
    </source>
</evidence>
<evidence type="ECO:0000313" key="2">
    <source>
        <dbReference type="EMBL" id="JAH70290.1"/>
    </source>
</evidence>
<dbReference type="AlphaFoldDB" id="A0A0E9UYN5"/>
<protein>
    <submittedName>
        <fullName evidence="2">Uncharacterized protein</fullName>
    </submittedName>
</protein>
<reference evidence="2" key="1">
    <citation type="submission" date="2014-11" db="EMBL/GenBank/DDBJ databases">
        <authorList>
            <person name="Amaro Gonzalez C."/>
        </authorList>
    </citation>
    <scope>NUCLEOTIDE SEQUENCE</scope>
</reference>